<comment type="similarity">
    <text evidence="1">Belongs to the bactofilin family.</text>
</comment>
<dbReference type="AlphaFoldDB" id="A0A1M4ZLS5"/>
<dbReference type="STRING" id="1346286.SAMN05444362_104127"/>
<dbReference type="PANTHER" id="PTHR35024:SF4">
    <property type="entry name" value="POLYMER-FORMING CYTOSKELETAL PROTEIN"/>
    <property type="match status" value="1"/>
</dbReference>
<gene>
    <name evidence="2" type="ORF">SAMN05444362_104127</name>
</gene>
<protein>
    <submittedName>
        <fullName evidence="2">Protein CcmA, bactofilin family</fullName>
    </submittedName>
</protein>
<dbReference type="InterPro" id="IPR007607">
    <property type="entry name" value="BacA/B"/>
</dbReference>
<dbReference type="OrthoDB" id="5432602at2"/>
<evidence type="ECO:0000313" key="3">
    <source>
        <dbReference type="Proteomes" id="UP000184480"/>
    </source>
</evidence>
<organism evidence="2 3">
    <name type="scientific">Dysgonomonas macrotermitis</name>
    <dbReference type="NCBI Taxonomy" id="1346286"/>
    <lineage>
        <taxon>Bacteria</taxon>
        <taxon>Pseudomonadati</taxon>
        <taxon>Bacteroidota</taxon>
        <taxon>Bacteroidia</taxon>
        <taxon>Bacteroidales</taxon>
        <taxon>Dysgonomonadaceae</taxon>
        <taxon>Dysgonomonas</taxon>
    </lineage>
</organism>
<evidence type="ECO:0000256" key="1">
    <source>
        <dbReference type="ARBA" id="ARBA00044755"/>
    </source>
</evidence>
<dbReference type="Proteomes" id="UP000184480">
    <property type="component" value="Unassembled WGS sequence"/>
</dbReference>
<dbReference type="RefSeq" id="WP_062184056.1">
    <property type="nucleotide sequence ID" value="NZ_BBXL01000025.1"/>
</dbReference>
<accession>A0A1M4ZLS5</accession>
<evidence type="ECO:0000313" key="2">
    <source>
        <dbReference type="EMBL" id="SHF18954.1"/>
    </source>
</evidence>
<name>A0A1M4ZLS5_9BACT</name>
<dbReference type="EMBL" id="FQUC01000004">
    <property type="protein sequence ID" value="SHF18954.1"/>
    <property type="molecule type" value="Genomic_DNA"/>
</dbReference>
<dbReference type="Pfam" id="PF04519">
    <property type="entry name" value="Bactofilin"/>
    <property type="match status" value="1"/>
</dbReference>
<reference evidence="3" key="1">
    <citation type="submission" date="2016-11" db="EMBL/GenBank/DDBJ databases">
        <authorList>
            <person name="Varghese N."/>
            <person name="Submissions S."/>
        </authorList>
    </citation>
    <scope>NUCLEOTIDE SEQUENCE [LARGE SCALE GENOMIC DNA]</scope>
    <source>
        <strain evidence="3">DSM 27370</strain>
    </source>
</reference>
<proteinExistence type="inferred from homology"/>
<dbReference type="PANTHER" id="PTHR35024">
    <property type="entry name" value="HYPOTHETICAL CYTOSOLIC PROTEIN"/>
    <property type="match status" value="1"/>
</dbReference>
<sequence>MLNRKEVVPTPSGMHNVLSAGTVLTGNLVTQDDIRIDGVIEGNIISKGKIIIGNNGHVSGDVECTNLDLLGKVSGNVVCEDTIVLRATANLIGDITTQTIEIEPGARFSGSCRMKN</sequence>
<keyword evidence="3" id="KW-1185">Reference proteome</keyword>